<reference evidence="2" key="1">
    <citation type="submission" date="2015-06" db="EMBL/GenBank/DDBJ databases">
        <authorList>
            <person name="Joergensen T."/>
        </authorList>
    </citation>
    <scope>NUCLEOTIDE SEQUENCE</scope>
    <source>
        <plasmid evidence="2">pRGRH0451</plasmid>
    </source>
</reference>
<sequence length="306" mass="34551">MSVQKTSIDWLRFRTQANPRDVFEALKPAFPEHAKFFNLKHQPKGLLGFQQGALICADEFVIGRMDYGGESQNGWVRVDIPGKGCQWMQTGEIASIEQLEQAEIRRLDIALTTWHGEVGHDQVVQAHTDGRFTIRRPPNLQQILNSDGGRTCNIGQREKSDKFMRCYEKGFEMLAKLGGSLPGKTTHIEGSRIEDIYRCEVELKAVTTDIPWEVIERRDQYFAGAYPFCADVLPNVEADILKRRPEREAQTSLSAALENCRVQFGPTLFTALHAYHGDITAVWEKILGDHHNHALLEAGVLLVDHG</sequence>
<accession>A0A0H5PZ82</accession>
<dbReference type="InterPro" id="IPR003491">
    <property type="entry name" value="REP-like_C"/>
</dbReference>
<dbReference type="Pfam" id="PF02486">
    <property type="entry name" value="Rep_trans"/>
    <property type="match status" value="1"/>
</dbReference>
<protein>
    <recommendedName>
        <fullName evidence="1">Replication initiation protein-like C-terminal domain-containing protein</fullName>
    </recommendedName>
</protein>
<dbReference type="EMBL" id="LN853093">
    <property type="protein sequence ID" value="CRY95046.1"/>
    <property type="molecule type" value="Genomic_DNA"/>
</dbReference>
<dbReference type="AlphaFoldDB" id="A0A0H5PZ82"/>
<evidence type="ECO:0000259" key="1">
    <source>
        <dbReference type="Pfam" id="PF02486"/>
    </source>
</evidence>
<feature type="domain" description="Replication initiation protein-like C-terminal" evidence="1">
    <location>
        <begin position="103"/>
        <end position="235"/>
    </location>
</feature>
<proteinExistence type="predicted"/>
<organism evidence="2">
    <name type="scientific">uncultured prokaryote</name>
    <dbReference type="NCBI Taxonomy" id="198431"/>
    <lineage>
        <taxon>unclassified sequences</taxon>
        <taxon>environmental samples</taxon>
    </lineage>
</organism>
<name>A0A0H5PZ82_9ZZZZ</name>
<reference evidence="2" key="2">
    <citation type="submission" date="2015-07" db="EMBL/GenBank/DDBJ databases">
        <title>Plasmids, circular viruses and viroids from rat gut.</title>
        <authorList>
            <person name="Jorgensen T.J."/>
            <person name="Hansen M.A."/>
            <person name="Xu Z."/>
            <person name="Tabak M.A."/>
            <person name="Sorensen S.J."/>
            <person name="Hansen L.H."/>
        </authorList>
    </citation>
    <scope>NUCLEOTIDE SEQUENCE</scope>
    <source>
        <plasmid evidence="2">pRGRH0451</plasmid>
    </source>
</reference>
<keyword evidence="2" id="KW-0614">Plasmid</keyword>
<geneLocation type="plasmid" evidence="2">
    <name>pRGRH0451</name>
</geneLocation>
<evidence type="ECO:0000313" key="2">
    <source>
        <dbReference type="EMBL" id="CRY95046.1"/>
    </source>
</evidence>